<name>U5WCC5_9ACTN</name>
<evidence type="ECO:0000313" key="2">
    <source>
        <dbReference type="EMBL" id="AGZ46809.1"/>
    </source>
</evidence>
<gene>
    <name evidence="2" type="ORF">AFR_42775</name>
</gene>
<dbReference type="EMBL" id="CP006272">
    <property type="protein sequence ID" value="AGZ46809.1"/>
    <property type="molecule type" value="Genomic_DNA"/>
</dbReference>
<organism evidence="2 3">
    <name type="scientific">Actinoplanes friuliensis DSM 7358</name>
    <dbReference type="NCBI Taxonomy" id="1246995"/>
    <lineage>
        <taxon>Bacteria</taxon>
        <taxon>Bacillati</taxon>
        <taxon>Actinomycetota</taxon>
        <taxon>Actinomycetes</taxon>
        <taxon>Micromonosporales</taxon>
        <taxon>Micromonosporaceae</taxon>
        <taxon>Actinoplanes</taxon>
    </lineage>
</organism>
<evidence type="ECO:0000256" key="1">
    <source>
        <dbReference type="SAM" id="MobiDB-lite"/>
    </source>
</evidence>
<feature type="region of interest" description="Disordered" evidence="1">
    <location>
        <begin position="71"/>
        <end position="106"/>
    </location>
</feature>
<dbReference type="KEGG" id="afs:AFR_42775"/>
<protein>
    <submittedName>
        <fullName evidence="2">Uncharacterized protein</fullName>
    </submittedName>
</protein>
<dbReference type="eggNOG" id="ENOG50326DP">
    <property type="taxonomic scope" value="Bacteria"/>
</dbReference>
<dbReference type="AlphaFoldDB" id="U5WCC5"/>
<dbReference type="Proteomes" id="UP000017746">
    <property type="component" value="Chromosome"/>
</dbReference>
<keyword evidence="3" id="KW-1185">Reference proteome</keyword>
<sequence>MAARSPASFSDFLIAFFPSCAIRRLKICWMAKRVAAISPPAAGDAAPSVSVTATAMPISSIRKRPISIQASSLAPSMSQPHSSTSLPSSSAMASSELSGAFSSAES</sequence>
<proteinExistence type="predicted"/>
<accession>U5WCC5</accession>
<feature type="compositionally biased region" description="Low complexity" evidence="1">
    <location>
        <begin position="76"/>
        <end position="98"/>
    </location>
</feature>
<evidence type="ECO:0000313" key="3">
    <source>
        <dbReference type="Proteomes" id="UP000017746"/>
    </source>
</evidence>
<reference evidence="2 3" key="1">
    <citation type="journal article" date="2014" name="J. Biotechnol.">
        <title>Complete genome sequence of the actinobacterium Actinoplanes friuliensis HAG 010964, producer of the lipopeptide antibiotic friulimycin.</title>
        <authorList>
            <person name="Ruckert C."/>
            <person name="Szczepanowski R."/>
            <person name="Albersmeier A."/>
            <person name="Goesmann A."/>
            <person name="Fischer N."/>
            <person name="Steinkamper A."/>
            <person name="Puhler A."/>
            <person name="Biener R."/>
            <person name="Schwartz D."/>
            <person name="Kalinowski J."/>
        </authorList>
    </citation>
    <scope>NUCLEOTIDE SEQUENCE [LARGE SCALE GENOMIC DNA]</scope>
    <source>
        <strain evidence="2 3">DSM 7358</strain>
    </source>
</reference>
<dbReference type="HOGENOM" id="CLU_2217344_0_0_11"/>